<proteinExistence type="predicted"/>
<evidence type="ECO:0000313" key="2">
    <source>
        <dbReference type="EMBL" id="QJW92937.1"/>
    </source>
</evidence>
<evidence type="ECO:0000259" key="1">
    <source>
        <dbReference type="SMART" id="SM00382"/>
    </source>
</evidence>
<accession>A0A6M5YFX9</accession>
<keyword evidence="3" id="KW-1185">Reference proteome</keyword>
<dbReference type="Proteomes" id="UP000503447">
    <property type="component" value="Chromosome"/>
</dbReference>
<dbReference type="AlphaFoldDB" id="A0A6M5YFX9"/>
<protein>
    <recommendedName>
        <fullName evidence="1">AAA+ ATPase domain-containing protein</fullName>
    </recommendedName>
</protein>
<feature type="domain" description="AAA+ ATPase" evidence="1">
    <location>
        <begin position="64"/>
        <end position="246"/>
    </location>
</feature>
<dbReference type="InterPro" id="IPR027417">
    <property type="entry name" value="P-loop_NTPase"/>
</dbReference>
<name>A0A6M5YFX9_9BACT</name>
<dbReference type="KEGG" id="ftj:FTUN_0435"/>
<dbReference type="Pfam" id="PF13481">
    <property type="entry name" value="AAA_25"/>
    <property type="match status" value="1"/>
</dbReference>
<sequence>MIARCEVEEFTARLNRDFDATAKPALSSTRSGDKAGGSSLPIVYFGDIRPALDAADFVEGLLIENAMSVVYGESGSGKTFFVLDLALHVAAGRRWRGREVDRKGVLYLALEGGHGVSNRIAAFRAAHPELPGTLPFAVVPVSLDLLAPDGDTLRVVEAARDAAERLGVPVGMIVIDTLSRAMAGGNENASEDMGALIRNIDLIRQSLPAHIVVVHHSGKDGAKGARGHSSLRAATDAEIEVSRDQTNGTSTARVTKQRDLELVGEFPYRLESVTLGTNRRGKPVTSCVVREVDPVQVQTDAAGLKVLKAKEALRQKLAAEDAAVLDAIDAETGRGFAGATITAIRKTLGWGEPRIRGVLARLEEDFAVRSCEVRKAKGNAAQTKAAGWCRVSIKQQCEIS</sequence>
<dbReference type="Gene3D" id="3.40.50.300">
    <property type="entry name" value="P-loop containing nucleotide triphosphate hydrolases"/>
    <property type="match status" value="1"/>
</dbReference>
<dbReference type="EMBL" id="CP053452">
    <property type="protein sequence ID" value="QJW92937.1"/>
    <property type="molecule type" value="Genomic_DNA"/>
</dbReference>
<dbReference type="InterPro" id="IPR003593">
    <property type="entry name" value="AAA+_ATPase"/>
</dbReference>
<evidence type="ECO:0000313" key="3">
    <source>
        <dbReference type="Proteomes" id="UP000503447"/>
    </source>
</evidence>
<organism evidence="2 3">
    <name type="scientific">Frigoriglobus tundricola</name>
    <dbReference type="NCBI Taxonomy" id="2774151"/>
    <lineage>
        <taxon>Bacteria</taxon>
        <taxon>Pseudomonadati</taxon>
        <taxon>Planctomycetota</taxon>
        <taxon>Planctomycetia</taxon>
        <taxon>Gemmatales</taxon>
        <taxon>Gemmataceae</taxon>
        <taxon>Frigoriglobus</taxon>
    </lineage>
</organism>
<dbReference type="SMART" id="SM00382">
    <property type="entry name" value="AAA"/>
    <property type="match status" value="1"/>
</dbReference>
<reference evidence="3" key="1">
    <citation type="submission" date="2020-05" db="EMBL/GenBank/DDBJ databases">
        <title>Frigoriglobus tundricola gen. nov., sp. nov., a psychrotolerant cellulolytic planctomycete of the family Gemmataceae with two divergent copies of 16S rRNA gene.</title>
        <authorList>
            <person name="Kulichevskaya I.S."/>
            <person name="Ivanova A.A."/>
            <person name="Naumoff D.G."/>
            <person name="Beletsky A.V."/>
            <person name="Rijpstra W.I.C."/>
            <person name="Sinninghe Damste J.S."/>
            <person name="Mardanov A.V."/>
            <person name="Ravin N.V."/>
            <person name="Dedysh S.N."/>
        </authorList>
    </citation>
    <scope>NUCLEOTIDE SEQUENCE [LARGE SCALE GENOMIC DNA]</scope>
    <source>
        <strain evidence="3">PL17</strain>
    </source>
</reference>
<dbReference type="SUPFAM" id="SSF52540">
    <property type="entry name" value="P-loop containing nucleoside triphosphate hydrolases"/>
    <property type="match status" value="1"/>
</dbReference>
<gene>
    <name evidence="2" type="ORF">FTUN_0435</name>
</gene>